<sequence length="369" mass="39668">MPRPIRALVKPSAIDYNLQRIRAINPAWHCMPVVKAHAYGHGLERLLSGLQSADSLAILEIEGAAALRKLGWSKPIVLLEGCFDSADVEQAVALGLDWVVHDHAHLQAVVDLADRWLDTQHAPRIFLKLNTGMNRLGFTVDTAPAVIEQLDALARQMEWPVPVLMTHFANADAQQLVNARPSAQAQFEALMALKPAHWFSSLANSAGVLNCPEWAGDIVRPGIAIYGATPGPKTALEYGLKPAMSLRSQVIAIQTVAVGERVGYGSRWQATRSSRIGVVACGYADGYPRHAPDGTPVVAAGQRVPLAGRVSMDMLTIDITDAPQVQLGSDVELWGEALSIDEVAEHAGTIGYELMCALAPRVPVTVVEG</sequence>
<dbReference type="Gene3D" id="2.40.37.10">
    <property type="entry name" value="Lyase, Ornithine Decarboxylase, Chain A, domain 1"/>
    <property type="match status" value="1"/>
</dbReference>
<dbReference type="EC" id="5.1.1.1" evidence="4"/>
<evidence type="ECO:0000313" key="6">
    <source>
        <dbReference type="EMBL" id="MCQ8896216.1"/>
    </source>
</evidence>
<dbReference type="SMART" id="SM01005">
    <property type="entry name" value="Ala_racemase_C"/>
    <property type="match status" value="1"/>
</dbReference>
<dbReference type="NCBIfam" id="TIGR00492">
    <property type="entry name" value="alr"/>
    <property type="match status" value="1"/>
</dbReference>
<keyword evidence="2 4" id="KW-0663">Pyridoxal phosphate</keyword>
<dbReference type="Gene3D" id="3.20.20.10">
    <property type="entry name" value="Alanine racemase"/>
    <property type="match status" value="1"/>
</dbReference>
<feature type="modified residue" description="N6-(pyridoxal phosphate)lysine" evidence="4">
    <location>
        <position position="35"/>
    </location>
</feature>
<dbReference type="Proteomes" id="UP001204142">
    <property type="component" value="Unassembled WGS sequence"/>
</dbReference>
<dbReference type="SUPFAM" id="SSF51419">
    <property type="entry name" value="PLP-binding barrel"/>
    <property type="match status" value="1"/>
</dbReference>
<proteinExistence type="inferred from homology"/>
<accession>A0ABT1WFB8</accession>
<name>A0ABT1WFB8_9BURK</name>
<feature type="binding site" evidence="4">
    <location>
        <position position="135"/>
    </location>
    <ligand>
        <name>substrate</name>
    </ligand>
</feature>
<dbReference type="SUPFAM" id="SSF50621">
    <property type="entry name" value="Alanine racemase C-terminal domain-like"/>
    <property type="match status" value="1"/>
</dbReference>
<comment type="pathway">
    <text evidence="4">Amino-acid biosynthesis; D-alanine biosynthesis; D-alanine from L-alanine: step 1/1.</text>
</comment>
<dbReference type="HAMAP" id="MF_01201">
    <property type="entry name" value="Ala_racemase"/>
    <property type="match status" value="1"/>
</dbReference>
<dbReference type="RefSeq" id="WP_256763983.1">
    <property type="nucleotide sequence ID" value="NZ_JANIGO010000002.1"/>
</dbReference>
<feature type="active site" description="Proton acceptor; specific for L-alanine" evidence="4">
    <location>
        <position position="264"/>
    </location>
</feature>
<evidence type="ECO:0000256" key="3">
    <source>
        <dbReference type="ARBA" id="ARBA00023235"/>
    </source>
</evidence>
<dbReference type="PANTHER" id="PTHR30511:SF0">
    <property type="entry name" value="ALANINE RACEMASE, CATABOLIC-RELATED"/>
    <property type="match status" value="1"/>
</dbReference>
<dbReference type="InterPro" id="IPR001608">
    <property type="entry name" value="Ala_racemase_N"/>
</dbReference>
<reference evidence="6 7" key="1">
    <citation type="submission" date="2022-07" db="EMBL/GenBank/DDBJ databases">
        <authorList>
            <person name="Xamxidin M."/>
            <person name="Wu M."/>
        </authorList>
    </citation>
    <scope>NUCLEOTIDE SEQUENCE [LARGE SCALE GENOMIC DNA]</scope>
    <source>
        <strain evidence="6 7">NBRC 111650</strain>
    </source>
</reference>
<dbReference type="InterPro" id="IPR029066">
    <property type="entry name" value="PLP-binding_barrel"/>
</dbReference>
<organism evidence="6 7">
    <name type="scientific">Limnobacter humi</name>
    <dbReference type="NCBI Taxonomy" id="1778671"/>
    <lineage>
        <taxon>Bacteria</taxon>
        <taxon>Pseudomonadati</taxon>
        <taxon>Pseudomonadota</taxon>
        <taxon>Betaproteobacteria</taxon>
        <taxon>Burkholderiales</taxon>
        <taxon>Burkholderiaceae</taxon>
        <taxon>Limnobacter</taxon>
    </lineage>
</organism>
<evidence type="ECO:0000313" key="7">
    <source>
        <dbReference type="Proteomes" id="UP001204142"/>
    </source>
</evidence>
<keyword evidence="3 4" id="KW-0413">Isomerase</keyword>
<comment type="catalytic activity">
    <reaction evidence="4">
        <text>L-alanine = D-alanine</text>
        <dbReference type="Rhea" id="RHEA:20249"/>
        <dbReference type="ChEBI" id="CHEBI:57416"/>
        <dbReference type="ChEBI" id="CHEBI:57972"/>
        <dbReference type="EC" id="5.1.1.1"/>
    </reaction>
</comment>
<dbReference type="InterPro" id="IPR009006">
    <property type="entry name" value="Ala_racemase/Decarboxylase_C"/>
</dbReference>
<evidence type="ECO:0000256" key="1">
    <source>
        <dbReference type="ARBA" id="ARBA00001933"/>
    </source>
</evidence>
<protein>
    <recommendedName>
        <fullName evidence="4">Alanine racemase</fullName>
        <ecNumber evidence="4">5.1.1.1</ecNumber>
    </recommendedName>
</protein>
<feature type="binding site" evidence="4">
    <location>
        <position position="312"/>
    </location>
    <ligand>
        <name>substrate</name>
    </ligand>
</feature>
<dbReference type="InterPro" id="IPR011079">
    <property type="entry name" value="Ala_racemase_C"/>
</dbReference>
<comment type="caution">
    <text evidence="6">The sequence shown here is derived from an EMBL/GenBank/DDBJ whole genome shotgun (WGS) entry which is preliminary data.</text>
</comment>
<comment type="similarity">
    <text evidence="4">Belongs to the alanine racemase family.</text>
</comment>
<dbReference type="PANTHER" id="PTHR30511">
    <property type="entry name" value="ALANINE RACEMASE"/>
    <property type="match status" value="1"/>
</dbReference>
<evidence type="ECO:0000256" key="2">
    <source>
        <dbReference type="ARBA" id="ARBA00022898"/>
    </source>
</evidence>
<feature type="domain" description="Alanine racemase C-terminal" evidence="5">
    <location>
        <begin position="243"/>
        <end position="367"/>
    </location>
</feature>
<dbReference type="PRINTS" id="PR00992">
    <property type="entry name" value="ALARACEMASE"/>
</dbReference>
<gene>
    <name evidence="6" type="primary">alr</name>
    <name evidence="6" type="ORF">NQT62_07185</name>
</gene>
<comment type="cofactor">
    <cofactor evidence="1 4">
        <name>pyridoxal 5'-phosphate</name>
        <dbReference type="ChEBI" id="CHEBI:597326"/>
    </cofactor>
</comment>
<keyword evidence="7" id="KW-1185">Reference proteome</keyword>
<comment type="function">
    <text evidence="4">Catalyzes the interconversion of L-alanine and D-alanine. May also act on other amino acids.</text>
</comment>
<dbReference type="Pfam" id="PF00842">
    <property type="entry name" value="Ala_racemase_C"/>
    <property type="match status" value="1"/>
</dbReference>
<dbReference type="InterPro" id="IPR000821">
    <property type="entry name" value="Ala_racemase"/>
</dbReference>
<feature type="active site" description="Proton acceptor; specific for D-alanine" evidence="4">
    <location>
        <position position="35"/>
    </location>
</feature>
<evidence type="ECO:0000256" key="4">
    <source>
        <dbReference type="HAMAP-Rule" id="MF_01201"/>
    </source>
</evidence>
<dbReference type="EMBL" id="JANIGO010000002">
    <property type="protein sequence ID" value="MCQ8896216.1"/>
    <property type="molecule type" value="Genomic_DNA"/>
</dbReference>
<evidence type="ECO:0000259" key="5">
    <source>
        <dbReference type="SMART" id="SM01005"/>
    </source>
</evidence>
<dbReference type="Pfam" id="PF01168">
    <property type="entry name" value="Ala_racemase_N"/>
    <property type="match status" value="1"/>
</dbReference>
<dbReference type="GO" id="GO:0008784">
    <property type="term" value="F:alanine racemase activity"/>
    <property type="evidence" value="ECO:0007669"/>
    <property type="project" value="UniProtKB-EC"/>
</dbReference>